<dbReference type="Pfam" id="PF14073">
    <property type="entry name" value="Cep57_CLD"/>
    <property type="match status" value="1"/>
</dbReference>
<evidence type="ECO:0000256" key="1">
    <source>
        <dbReference type="SAM" id="MobiDB-lite"/>
    </source>
</evidence>
<evidence type="ECO:0000313" key="3">
    <source>
        <dbReference type="EMBL" id="TNN46550.1"/>
    </source>
</evidence>
<dbReference type="GO" id="GO:0042802">
    <property type="term" value="F:identical protein binding"/>
    <property type="evidence" value="ECO:0007669"/>
    <property type="project" value="InterPro"/>
</dbReference>
<dbReference type="PANTHER" id="PTHR19336">
    <property type="entry name" value="UNCHARACTERIZED DUF1167"/>
    <property type="match status" value="1"/>
</dbReference>
<evidence type="ECO:0000313" key="4">
    <source>
        <dbReference type="Proteomes" id="UP000314294"/>
    </source>
</evidence>
<feature type="compositionally biased region" description="Basic and acidic residues" evidence="1">
    <location>
        <begin position="84"/>
        <end position="104"/>
    </location>
</feature>
<accession>A0A4Z2G063</accession>
<dbReference type="PANTHER" id="PTHR19336:SF10">
    <property type="entry name" value="CENTROSOMAL PROTEIN CEP57L1"/>
    <property type="match status" value="1"/>
</dbReference>
<sequence length="188" mass="21633">METYHDQTFDSPSKNSYIGSYYQPPNRILTMARHLEFPVHSSSSRDPQLNSPRGSQSKLNIDSTAVVDALKTLQEKIRRLELERKQAEKSYRQFSHDAQRRTEVTESYTAPIRPAAGLPITDNSSKKEQDSKRQSAEARCTVLEKQLVYMRKMVENAKERNVLGENQVVQKRTNLKRQILDPKTIGIL</sequence>
<feature type="domain" description="Cep57 centrosome localisation" evidence="2">
    <location>
        <begin position="65"/>
        <end position="177"/>
    </location>
</feature>
<comment type="caution">
    <text evidence="3">The sequence shown here is derived from an EMBL/GenBank/DDBJ whole genome shotgun (WGS) entry which is preliminary data.</text>
</comment>
<dbReference type="GO" id="GO:0008017">
    <property type="term" value="F:microtubule binding"/>
    <property type="evidence" value="ECO:0007669"/>
    <property type="project" value="TreeGrafter"/>
</dbReference>
<dbReference type="InterPro" id="IPR025913">
    <property type="entry name" value="Cep57_CLD"/>
</dbReference>
<feature type="region of interest" description="Disordered" evidence="1">
    <location>
        <begin position="84"/>
        <end position="137"/>
    </location>
</feature>
<name>A0A4Z2G063_9TELE</name>
<proteinExistence type="predicted"/>
<feature type="compositionally biased region" description="Polar residues" evidence="1">
    <location>
        <begin position="9"/>
        <end position="18"/>
    </location>
</feature>
<dbReference type="InterPro" id="IPR051756">
    <property type="entry name" value="Centrosomal_MT-associated"/>
</dbReference>
<organism evidence="3 4">
    <name type="scientific">Liparis tanakae</name>
    <name type="common">Tanaka's snailfish</name>
    <dbReference type="NCBI Taxonomy" id="230148"/>
    <lineage>
        <taxon>Eukaryota</taxon>
        <taxon>Metazoa</taxon>
        <taxon>Chordata</taxon>
        <taxon>Craniata</taxon>
        <taxon>Vertebrata</taxon>
        <taxon>Euteleostomi</taxon>
        <taxon>Actinopterygii</taxon>
        <taxon>Neopterygii</taxon>
        <taxon>Teleostei</taxon>
        <taxon>Neoteleostei</taxon>
        <taxon>Acanthomorphata</taxon>
        <taxon>Eupercaria</taxon>
        <taxon>Perciformes</taxon>
        <taxon>Cottioidei</taxon>
        <taxon>Cottales</taxon>
        <taxon>Liparidae</taxon>
        <taxon>Liparis</taxon>
    </lineage>
</organism>
<feature type="region of interest" description="Disordered" evidence="1">
    <location>
        <begin position="38"/>
        <end position="62"/>
    </location>
</feature>
<evidence type="ECO:0000259" key="2">
    <source>
        <dbReference type="Pfam" id="PF14073"/>
    </source>
</evidence>
<gene>
    <name evidence="3" type="primary">CEP57L1</name>
    <name evidence="3" type="ORF">EYF80_043272</name>
</gene>
<dbReference type="GO" id="GO:0005813">
    <property type="term" value="C:centrosome"/>
    <property type="evidence" value="ECO:0007669"/>
    <property type="project" value="TreeGrafter"/>
</dbReference>
<protein>
    <submittedName>
        <fullName evidence="3">Centrosomal protein CEP57L1</fullName>
    </submittedName>
</protein>
<reference evidence="3 4" key="1">
    <citation type="submission" date="2019-03" db="EMBL/GenBank/DDBJ databases">
        <title>First draft genome of Liparis tanakae, snailfish: a comprehensive survey of snailfish specific genes.</title>
        <authorList>
            <person name="Kim W."/>
            <person name="Song I."/>
            <person name="Jeong J.-H."/>
            <person name="Kim D."/>
            <person name="Kim S."/>
            <person name="Ryu S."/>
            <person name="Song J.Y."/>
            <person name="Lee S.K."/>
        </authorList>
    </citation>
    <scope>NUCLEOTIDE SEQUENCE [LARGE SCALE GENOMIC DNA]</scope>
    <source>
        <tissue evidence="3">Muscle</tissue>
    </source>
</reference>
<dbReference type="AlphaFoldDB" id="A0A4Z2G063"/>
<dbReference type="EMBL" id="SRLO01000784">
    <property type="protein sequence ID" value="TNN46550.1"/>
    <property type="molecule type" value="Genomic_DNA"/>
</dbReference>
<feature type="compositionally biased region" description="Polar residues" evidence="1">
    <location>
        <begin position="40"/>
        <end position="62"/>
    </location>
</feature>
<keyword evidence="4" id="KW-1185">Reference proteome</keyword>
<feature type="region of interest" description="Disordered" evidence="1">
    <location>
        <begin position="1"/>
        <end position="22"/>
    </location>
</feature>
<feature type="compositionally biased region" description="Basic and acidic residues" evidence="1">
    <location>
        <begin position="124"/>
        <end position="136"/>
    </location>
</feature>
<dbReference type="Proteomes" id="UP000314294">
    <property type="component" value="Unassembled WGS sequence"/>
</dbReference>
<dbReference type="OrthoDB" id="76453at2759"/>
<dbReference type="GO" id="GO:0043015">
    <property type="term" value="F:gamma-tubulin binding"/>
    <property type="evidence" value="ECO:0007669"/>
    <property type="project" value="InterPro"/>
</dbReference>